<comment type="caution">
    <text evidence="3">The sequence shown here is derived from an EMBL/GenBank/DDBJ whole genome shotgun (WGS) entry which is preliminary data.</text>
</comment>
<feature type="coiled-coil region" evidence="1">
    <location>
        <begin position="193"/>
        <end position="220"/>
    </location>
</feature>
<evidence type="ECO:0000313" key="3">
    <source>
        <dbReference type="EMBL" id="KAK4498009.1"/>
    </source>
</evidence>
<dbReference type="Proteomes" id="UP001305779">
    <property type="component" value="Unassembled WGS sequence"/>
</dbReference>
<keyword evidence="4" id="KW-1185">Reference proteome</keyword>
<accession>A0ABR0E992</accession>
<feature type="compositionally biased region" description="Basic and acidic residues" evidence="2">
    <location>
        <begin position="117"/>
        <end position="137"/>
    </location>
</feature>
<feature type="region of interest" description="Disordered" evidence="2">
    <location>
        <begin position="1"/>
        <end position="188"/>
    </location>
</feature>
<dbReference type="EMBL" id="JAXOVC010000008">
    <property type="protein sequence ID" value="KAK4498009.1"/>
    <property type="molecule type" value="Genomic_DNA"/>
</dbReference>
<protein>
    <submittedName>
        <fullName evidence="3">Uncharacterized protein</fullName>
    </submittedName>
</protein>
<reference evidence="3 4" key="1">
    <citation type="journal article" date="2023" name="G3 (Bethesda)">
        <title>A chromosome-level genome assembly of Zasmidium syzygii isolated from banana leaves.</title>
        <authorList>
            <person name="van Westerhoven A.C."/>
            <person name="Mehrabi R."/>
            <person name="Talebi R."/>
            <person name="Steentjes M.B.F."/>
            <person name="Corcolon B."/>
            <person name="Chong P.A."/>
            <person name="Kema G.H.J."/>
            <person name="Seidl M.F."/>
        </authorList>
    </citation>
    <scope>NUCLEOTIDE SEQUENCE [LARGE SCALE GENOMIC DNA]</scope>
    <source>
        <strain evidence="3 4">P124</strain>
    </source>
</reference>
<evidence type="ECO:0000313" key="4">
    <source>
        <dbReference type="Proteomes" id="UP001305779"/>
    </source>
</evidence>
<feature type="compositionally biased region" description="Polar residues" evidence="2">
    <location>
        <begin position="98"/>
        <end position="109"/>
    </location>
</feature>
<feature type="compositionally biased region" description="Polar residues" evidence="2">
    <location>
        <begin position="44"/>
        <end position="60"/>
    </location>
</feature>
<feature type="compositionally biased region" description="Polar residues" evidence="2">
    <location>
        <begin position="363"/>
        <end position="377"/>
    </location>
</feature>
<feature type="compositionally biased region" description="Basic and acidic residues" evidence="2">
    <location>
        <begin position="300"/>
        <end position="312"/>
    </location>
</feature>
<evidence type="ECO:0000256" key="2">
    <source>
        <dbReference type="SAM" id="MobiDB-lite"/>
    </source>
</evidence>
<feature type="compositionally biased region" description="Basic and acidic residues" evidence="2">
    <location>
        <begin position="338"/>
        <end position="355"/>
    </location>
</feature>
<name>A0ABR0E992_ZASCE</name>
<organism evidence="3 4">
    <name type="scientific">Zasmidium cellare</name>
    <name type="common">Wine cellar mold</name>
    <name type="synonym">Racodium cellare</name>
    <dbReference type="NCBI Taxonomy" id="395010"/>
    <lineage>
        <taxon>Eukaryota</taxon>
        <taxon>Fungi</taxon>
        <taxon>Dikarya</taxon>
        <taxon>Ascomycota</taxon>
        <taxon>Pezizomycotina</taxon>
        <taxon>Dothideomycetes</taxon>
        <taxon>Dothideomycetidae</taxon>
        <taxon>Mycosphaerellales</taxon>
        <taxon>Mycosphaerellaceae</taxon>
        <taxon>Zasmidium</taxon>
    </lineage>
</organism>
<sequence length="584" mass="65353">MENTDRLRGNSSVPHGPVTRHVDQSEDEKSVNSTRRDSIESVASDANQESTQHAESQDLQQPVPPITEKASILHSSDSSLRSVASSIMDGSLPKAIFTPNTPASGTQTPAACRPLTRRRDTHERKPPRPRSKSEADLRSSPPRSRPHQTSVRLEQLRGSLSEPIPNSTPPSPQMTPAGDQSSGHPSEPLRQISEQADQSIKELRAEVEQIQQQLSSEEASRQRELLAVNYTINRILKMQKSQMRMQNSLGLRFDAIAMQAQESEALAKPWHREPLLTTKKRDRKRAKDESQDTDEQTDGDVSKADENKKPNDGESAAGGEKKRDRGRGSAAGSSKAANKQECKQQRSRVHERDSDIEPDSPVEENSFNPEMDQPSQGERTEQSEVNKALAVIANRTTHAPPPQHRHQRLHDRDSDQEDEDRRKPPSPPPKSQAQLDAEQLADLASETYNVMHPLQTQSRGQLISELRSLIHWHQDEGERARNAGDMVETLRHRGMQQRMQVLLERNLSSLQAWRPPRALGDVTSVAKGMGQTNSTPANAAASPEPETDIYEAYEYEFLYPFCPHCNENELHESPYDDREVNGAN</sequence>
<feature type="compositionally biased region" description="Basic and acidic residues" evidence="2">
    <location>
        <begin position="20"/>
        <end position="39"/>
    </location>
</feature>
<gene>
    <name evidence="3" type="ORF">PRZ48_010665</name>
</gene>
<keyword evidence="1" id="KW-0175">Coiled coil</keyword>
<evidence type="ECO:0000256" key="1">
    <source>
        <dbReference type="SAM" id="Coils"/>
    </source>
</evidence>
<feature type="region of interest" description="Disordered" evidence="2">
    <location>
        <begin position="265"/>
        <end position="436"/>
    </location>
</feature>
<proteinExistence type="predicted"/>
<feature type="compositionally biased region" description="Low complexity" evidence="2">
    <location>
        <begin position="70"/>
        <end position="87"/>
    </location>
</feature>